<keyword evidence="2" id="KW-1185">Reference proteome</keyword>
<evidence type="ECO:0000313" key="2">
    <source>
        <dbReference type="Proteomes" id="UP000789366"/>
    </source>
</evidence>
<proteinExistence type="predicted"/>
<comment type="caution">
    <text evidence="1">The sequence shown here is derived from an EMBL/GenBank/DDBJ whole genome shotgun (WGS) entry which is preliminary data.</text>
</comment>
<reference evidence="1" key="1">
    <citation type="submission" date="2021-06" db="EMBL/GenBank/DDBJ databases">
        <authorList>
            <person name="Kallberg Y."/>
            <person name="Tangrot J."/>
            <person name="Rosling A."/>
        </authorList>
    </citation>
    <scope>NUCLEOTIDE SEQUENCE</scope>
    <source>
        <strain evidence="1">28 12/20/2015</strain>
    </source>
</reference>
<accession>A0ACA9MDF9</accession>
<dbReference type="EMBL" id="CAJVPW010007369">
    <property type="protein sequence ID" value="CAG8580153.1"/>
    <property type="molecule type" value="Genomic_DNA"/>
</dbReference>
<dbReference type="Proteomes" id="UP000789366">
    <property type="component" value="Unassembled WGS sequence"/>
</dbReference>
<protein>
    <submittedName>
        <fullName evidence="1">10012_t:CDS:1</fullName>
    </submittedName>
</protein>
<sequence>MTKLLYYINQLRIGNVYILTIRKHVNKKVQFGAMMSVAKTSVQVAVSGSVTEELTKVLVQFIKKYHHDTGLGIKKISLSLSMFFTKVVKQETSPLNMASKVVKLASNLSLTLSTTT</sequence>
<evidence type="ECO:0000313" key="1">
    <source>
        <dbReference type="EMBL" id="CAG8580153.1"/>
    </source>
</evidence>
<gene>
    <name evidence="1" type="ORF">SPELUC_LOCUS6330</name>
</gene>
<name>A0ACA9MDF9_9GLOM</name>
<organism evidence="1 2">
    <name type="scientific">Cetraspora pellucida</name>
    <dbReference type="NCBI Taxonomy" id="1433469"/>
    <lineage>
        <taxon>Eukaryota</taxon>
        <taxon>Fungi</taxon>
        <taxon>Fungi incertae sedis</taxon>
        <taxon>Mucoromycota</taxon>
        <taxon>Glomeromycotina</taxon>
        <taxon>Glomeromycetes</taxon>
        <taxon>Diversisporales</taxon>
        <taxon>Gigasporaceae</taxon>
        <taxon>Cetraspora</taxon>
    </lineage>
</organism>